<comment type="caution">
    <text evidence="1">The sequence shown here is derived from an EMBL/GenBank/DDBJ whole genome shotgun (WGS) entry which is preliminary data.</text>
</comment>
<gene>
    <name evidence="1" type="ORF">TUM4438_37040</name>
</gene>
<dbReference type="RefSeq" id="WP_246616243.1">
    <property type="nucleotide sequence ID" value="NZ_BPEY01000089.1"/>
</dbReference>
<reference evidence="1" key="1">
    <citation type="submission" date="2021-05" db="EMBL/GenBank/DDBJ databases">
        <title>Molecular characterization for Shewanella algae harboring chromosomal blaOXA-55-like strains isolated from clinical and environment sample.</title>
        <authorList>
            <person name="Ohama Y."/>
            <person name="Aoki K."/>
            <person name="Harada S."/>
            <person name="Moriya K."/>
            <person name="Ishii Y."/>
            <person name="Tateda K."/>
        </authorList>
    </citation>
    <scope>NUCLEOTIDE SEQUENCE</scope>
    <source>
        <strain evidence="1">JCM 11563</strain>
    </source>
</reference>
<dbReference type="EMBL" id="BPEY01000089">
    <property type="protein sequence ID" value="GIU50565.1"/>
    <property type="molecule type" value="Genomic_DNA"/>
</dbReference>
<evidence type="ECO:0000313" key="2">
    <source>
        <dbReference type="Proteomes" id="UP000887104"/>
    </source>
</evidence>
<organism evidence="1 2">
    <name type="scientific">Shewanella sairae</name>
    <dbReference type="NCBI Taxonomy" id="190310"/>
    <lineage>
        <taxon>Bacteria</taxon>
        <taxon>Pseudomonadati</taxon>
        <taxon>Pseudomonadota</taxon>
        <taxon>Gammaproteobacteria</taxon>
        <taxon>Alteromonadales</taxon>
        <taxon>Shewanellaceae</taxon>
        <taxon>Shewanella</taxon>
    </lineage>
</organism>
<proteinExistence type="predicted"/>
<keyword evidence="2" id="KW-1185">Reference proteome</keyword>
<dbReference type="Proteomes" id="UP000887104">
    <property type="component" value="Unassembled WGS sequence"/>
</dbReference>
<protein>
    <submittedName>
        <fullName evidence="1">Uncharacterized protein</fullName>
    </submittedName>
</protein>
<sequence length="134" mass="15627">MKKPVGSTNWLNKNRQPILGLDTGLDKSQLIALLEFPRRRILQSMELRYCPHAGFFNPTDMECINCHQGMECTWMNHNDETIAVERKSVEDLKQQLLVAVDFIDSSLTPHHLSRRNCECENCLWLRKVQQTLNM</sequence>
<name>A0ABQ4PPB6_9GAMM</name>
<accession>A0ABQ4PPB6</accession>
<evidence type="ECO:0000313" key="1">
    <source>
        <dbReference type="EMBL" id="GIU50565.1"/>
    </source>
</evidence>